<evidence type="ECO:0000256" key="1">
    <source>
        <dbReference type="SAM" id="MobiDB-lite"/>
    </source>
</evidence>
<dbReference type="EMBL" id="JADNYJ010000007">
    <property type="protein sequence ID" value="KAF8910004.1"/>
    <property type="molecule type" value="Genomic_DNA"/>
</dbReference>
<dbReference type="AlphaFoldDB" id="A0A9P5NZ94"/>
<name>A0A9P5NZ94_GYMJU</name>
<evidence type="ECO:0000313" key="2">
    <source>
        <dbReference type="EMBL" id="KAF8910004.1"/>
    </source>
</evidence>
<protein>
    <submittedName>
        <fullName evidence="2">Uncharacterized protein</fullName>
    </submittedName>
</protein>
<organism evidence="2 3">
    <name type="scientific">Gymnopilus junonius</name>
    <name type="common">Spectacular rustgill mushroom</name>
    <name type="synonym">Gymnopilus spectabilis subsp. junonius</name>
    <dbReference type="NCBI Taxonomy" id="109634"/>
    <lineage>
        <taxon>Eukaryota</taxon>
        <taxon>Fungi</taxon>
        <taxon>Dikarya</taxon>
        <taxon>Basidiomycota</taxon>
        <taxon>Agaricomycotina</taxon>
        <taxon>Agaricomycetes</taxon>
        <taxon>Agaricomycetidae</taxon>
        <taxon>Agaricales</taxon>
        <taxon>Agaricineae</taxon>
        <taxon>Hymenogastraceae</taxon>
        <taxon>Gymnopilus</taxon>
    </lineage>
</organism>
<proteinExistence type="predicted"/>
<sequence>MSMIKNVYFCVAKMQIDNPNSSFWIILLSTDGLEKVFGKVRTMVGNDTNADQLQLTNHIDGAVQCVKILRSILSGEAKVDAQSQAASLRLDDISSKYDHINPKSWKGDVKVANVVLGSCWSSGFRQAEAELEEAMYPSPFEEMKKAGGWERDEMEEEKDTVEEPTTANEDSPILNEEDVDPDLDDIAAVQQLGLTPSGQQSPSPWIAIDHSNANTSKKVHKSMVLHLYSNPLTISDSKDRLKHVRGFLQYHESQMLDELRAPPALPSNAEDNVLHVLDPMLTVVQCNNKIFLAVFQVLGIRHDMLEVQSLSSSFLGEPNVRIHGQVMKLSLITGSLEPDEPDWEWNGSFEAWSSIRDVEGRWVEQIDPHVQPASRG</sequence>
<dbReference type="OrthoDB" id="3173036at2759"/>
<feature type="compositionally biased region" description="Acidic residues" evidence="1">
    <location>
        <begin position="152"/>
        <end position="162"/>
    </location>
</feature>
<evidence type="ECO:0000313" key="3">
    <source>
        <dbReference type="Proteomes" id="UP000724874"/>
    </source>
</evidence>
<dbReference type="Proteomes" id="UP000724874">
    <property type="component" value="Unassembled WGS sequence"/>
</dbReference>
<accession>A0A9P5NZ94</accession>
<reference evidence="2" key="1">
    <citation type="submission" date="2020-11" db="EMBL/GenBank/DDBJ databases">
        <authorList>
            <consortium name="DOE Joint Genome Institute"/>
            <person name="Ahrendt S."/>
            <person name="Riley R."/>
            <person name="Andreopoulos W."/>
            <person name="LaButti K."/>
            <person name="Pangilinan J."/>
            <person name="Ruiz-duenas F.J."/>
            <person name="Barrasa J.M."/>
            <person name="Sanchez-Garcia M."/>
            <person name="Camarero S."/>
            <person name="Miyauchi S."/>
            <person name="Serrano A."/>
            <person name="Linde D."/>
            <person name="Babiker R."/>
            <person name="Drula E."/>
            <person name="Ayuso-Fernandez I."/>
            <person name="Pacheco R."/>
            <person name="Padilla G."/>
            <person name="Ferreira P."/>
            <person name="Barriuso J."/>
            <person name="Kellner H."/>
            <person name="Castanera R."/>
            <person name="Alfaro M."/>
            <person name="Ramirez L."/>
            <person name="Pisabarro A.G."/>
            <person name="Kuo A."/>
            <person name="Tritt A."/>
            <person name="Lipzen A."/>
            <person name="He G."/>
            <person name="Yan M."/>
            <person name="Ng V."/>
            <person name="Cullen D."/>
            <person name="Martin F."/>
            <person name="Rosso M.-N."/>
            <person name="Henrissat B."/>
            <person name="Hibbett D."/>
            <person name="Martinez A.T."/>
            <person name="Grigoriev I.V."/>
        </authorList>
    </citation>
    <scope>NUCLEOTIDE SEQUENCE</scope>
    <source>
        <strain evidence="2">AH 44721</strain>
    </source>
</reference>
<comment type="caution">
    <text evidence="2">The sequence shown here is derived from an EMBL/GenBank/DDBJ whole genome shotgun (WGS) entry which is preliminary data.</text>
</comment>
<gene>
    <name evidence="2" type="ORF">CPB84DRAFT_1842672</name>
</gene>
<keyword evidence="3" id="KW-1185">Reference proteome</keyword>
<feature type="region of interest" description="Disordered" evidence="1">
    <location>
        <begin position="147"/>
        <end position="178"/>
    </location>
</feature>